<evidence type="ECO:0000256" key="1">
    <source>
        <dbReference type="ARBA" id="ARBA00000085"/>
    </source>
</evidence>
<keyword evidence="7" id="KW-0472">Membrane</keyword>
<keyword evidence="7" id="KW-0812">Transmembrane</keyword>
<dbReference type="CDD" id="cd00082">
    <property type="entry name" value="HisKA"/>
    <property type="match status" value="1"/>
</dbReference>
<evidence type="ECO:0000256" key="5">
    <source>
        <dbReference type="ARBA" id="ARBA00022777"/>
    </source>
</evidence>
<dbReference type="SMART" id="SM00388">
    <property type="entry name" value="HisKA"/>
    <property type="match status" value="1"/>
</dbReference>
<dbReference type="PRINTS" id="PR00344">
    <property type="entry name" value="BCTRLSENSOR"/>
</dbReference>
<name>A0A1G2NZ96_9BACT</name>
<feature type="transmembrane region" description="Helical" evidence="7">
    <location>
        <begin position="55"/>
        <end position="80"/>
    </location>
</feature>
<dbReference type="Pfam" id="PF00512">
    <property type="entry name" value="HisKA"/>
    <property type="match status" value="1"/>
</dbReference>
<dbReference type="InterPro" id="IPR036097">
    <property type="entry name" value="HisK_dim/P_sf"/>
</dbReference>
<reference evidence="9 10" key="1">
    <citation type="journal article" date="2016" name="Nat. Commun.">
        <title>Thousands of microbial genomes shed light on interconnected biogeochemical processes in an aquifer system.</title>
        <authorList>
            <person name="Anantharaman K."/>
            <person name="Brown C.T."/>
            <person name="Hug L.A."/>
            <person name="Sharon I."/>
            <person name="Castelle C.J."/>
            <person name="Probst A.J."/>
            <person name="Thomas B.C."/>
            <person name="Singh A."/>
            <person name="Wilkins M.J."/>
            <person name="Karaoz U."/>
            <person name="Brodie E.L."/>
            <person name="Williams K.H."/>
            <person name="Hubbard S.S."/>
            <person name="Banfield J.F."/>
        </authorList>
    </citation>
    <scope>NUCLEOTIDE SEQUENCE [LARGE SCALE GENOMIC DNA]</scope>
</reference>
<dbReference type="SUPFAM" id="SSF55874">
    <property type="entry name" value="ATPase domain of HSP90 chaperone/DNA topoisomerase II/histidine kinase"/>
    <property type="match status" value="1"/>
</dbReference>
<comment type="catalytic activity">
    <reaction evidence="1">
        <text>ATP + protein L-histidine = ADP + protein N-phospho-L-histidine.</text>
        <dbReference type="EC" id="2.7.13.3"/>
    </reaction>
</comment>
<comment type="caution">
    <text evidence="9">The sequence shown here is derived from an EMBL/GenBank/DDBJ whole genome shotgun (WGS) entry which is preliminary data.</text>
</comment>
<dbReference type="EC" id="2.7.13.3" evidence="2"/>
<evidence type="ECO:0000313" key="9">
    <source>
        <dbReference type="EMBL" id="OHA41414.1"/>
    </source>
</evidence>
<feature type="transmembrane region" description="Helical" evidence="7">
    <location>
        <begin position="165"/>
        <end position="189"/>
    </location>
</feature>
<keyword evidence="4" id="KW-0808">Transferase</keyword>
<evidence type="ECO:0000259" key="8">
    <source>
        <dbReference type="PROSITE" id="PS50109"/>
    </source>
</evidence>
<dbReference type="FunFam" id="3.30.565.10:FF:000006">
    <property type="entry name" value="Sensor histidine kinase WalK"/>
    <property type="match status" value="1"/>
</dbReference>
<dbReference type="Proteomes" id="UP000176429">
    <property type="component" value="Unassembled WGS sequence"/>
</dbReference>
<feature type="transmembrane region" description="Helical" evidence="7">
    <location>
        <begin position="125"/>
        <end position="144"/>
    </location>
</feature>
<feature type="transmembrane region" description="Helical" evidence="7">
    <location>
        <begin position="31"/>
        <end position="49"/>
    </location>
</feature>
<evidence type="ECO:0000313" key="10">
    <source>
        <dbReference type="Proteomes" id="UP000176429"/>
    </source>
</evidence>
<accession>A0A1G2NZ96</accession>
<dbReference type="GO" id="GO:0009927">
    <property type="term" value="F:histidine phosphotransfer kinase activity"/>
    <property type="evidence" value="ECO:0007669"/>
    <property type="project" value="TreeGrafter"/>
</dbReference>
<keyword evidence="6" id="KW-0175">Coiled coil</keyword>
<evidence type="ECO:0000256" key="2">
    <source>
        <dbReference type="ARBA" id="ARBA00012438"/>
    </source>
</evidence>
<keyword evidence="3" id="KW-0597">Phosphoprotein</keyword>
<dbReference type="SUPFAM" id="SSF47384">
    <property type="entry name" value="Homodimeric domain of signal transducing histidine kinase"/>
    <property type="match status" value="1"/>
</dbReference>
<feature type="transmembrane region" description="Helical" evidence="7">
    <location>
        <begin position="87"/>
        <end position="105"/>
    </location>
</feature>
<dbReference type="InterPro" id="IPR004358">
    <property type="entry name" value="Sig_transdc_His_kin-like_C"/>
</dbReference>
<dbReference type="InterPro" id="IPR003661">
    <property type="entry name" value="HisK_dim/P_dom"/>
</dbReference>
<dbReference type="PROSITE" id="PS50109">
    <property type="entry name" value="HIS_KIN"/>
    <property type="match status" value="1"/>
</dbReference>
<organism evidence="9 10">
    <name type="scientific">Candidatus Taylorbacteria bacterium RIFCSPLOWO2_02_FULL_46_40</name>
    <dbReference type="NCBI Taxonomy" id="1802329"/>
    <lineage>
        <taxon>Bacteria</taxon>
        <taxon>Candidatus Tayloriibacteriota</taxon>
    </lineage>
</organism>
<dbReference type="PANTHER" id="PTHR43047:SF72">
    <property type="entry name" value="OSMOSENSING HISTIDINE PROTEIN KINASE SLN1"/>
    <property type="match status" value="1"/>
</dbReference>
<feature type="transmembrane region" description="Helical" evidence="7">
    <location>
        <begin position="219"/>
        <end position="239"/>
    </location>
</feature>
<evidence type="ECO:0000256" key="7">
    <source>
        <dbReference type="SAM" id="Phobius"/>
    </source>
</evidence>
<gene>
    <name evidence="9" type="ORF">A3H68_02200</name>
</gene>
<feature type="transmembrane region" description="Helical" evidence="7">
    <location>
        <begin position="6"/>
        <end position="24"/>
    </location>
</feature>
<dbReference type="Gene3D" id="3.30.565.10">
    <property type="entry name" value="Histidine kinase-like ATPase, C-terminal domain"/>
    <property type="match status" value="1"/>
</dbReference>
<evidence type="ECO:0000256" key="3">
    <source>
        <dbReference type="ARBA" id="ARBA00022553"/>
    </source>
</evidence>
<dbReference type="AlphaFoldDB" id="A0A1G2NZ96"/>
<feature type="domain" description="Histidine kinase" evidence="8">
    <location>
        <begin position="306"/>
        <end position="526"/>
    </location>
</feature>
<sequence>MIPFFITIGAVNLFLGLFVLLKEFKQKINRYFAAFAIFTAFLIFLDLILRINQDIFVLKIAFAFASFIPCIGVLWVSVLVEQKIINLANILIITISTALVVLSLWTELIVKDLTQVFFFGFKAEYGDLFPLLLAFLTLTIFIAFRRLIKRRKENIDPTVKMQVTYVLFGLTAFGTVATFFTLLLPILGIYSLNSLDAPSSIIFVVLTSYAVLKHNLFNIKVIATEILVFVLWLFIFISTFSSETLINQITNGSLLVLLTIFGLLLIKNVRKEVQLREKIEKLAKDLEAANERLKELDVMKTEFISFATHQIRGPLTAIKGYASLLIEGDYGQIAPEIKDPVDKIFQSSNSLTVLVEDYLNVSRIEQGRMKFEFTAFDLSKLVAQTAEELKPNIEKKGLKLNLDVDGEMPVFGDAGKIKQVISNVIDNSAKYTERGEITVTARTNPETKKALVTIKDTGVGIDPAVMPKLFQKFSRAMDASKANILGTGLGLYVARQLIEAHKGGRIWAESEGKDKGSTFSIELPLA</sequence>
<dbReference type="InterPro" id="IPR036890">
    <property type="entry name" value="HATPase_C_sf"/>
</dbReference>
<dbReference type="Gene3D" id="1.10.287.130">
    <property type="match status" value="1"/>
</dbReference>
<dbReference type="Pfam" id="PF02518">
    <property type="entry name" value="HATPase_c"/>
    <property type="match status" value="1"/>
</dbReference>
<dbReference type="GO" id="GO:0000155">
    <property type="term" value="F:phosphorelay sensor kinase activity"/>
    <property type="evidence" value="ECO:0007669"/>
    <property type="project" value="InterPro"/>
</dbReference>
<keyword evidence="5" id="KW-0418">Kinase</keyword>
<evidence type="ECO:0000256" key="6">
    <source>
        <dbReference type="SAM" id="Coils"/>
    </source>
</evidence>
<keyword evidence="7" id="KW-1133">Transmembrane helix</keyword>
<feature type="transmembrane region" description="Helical" evidence="7">
    <location>
        <begin position="195"/>
        <end position="212"/>
    </location>
</feature>
<protein>
    <recommendedName>
        <fullName evidence="2">histidine kinase</fullName>
        <ecNumber evidence="2">2.7.13.3</ecNumber>
    </recommendedName>
</protein>
<dbReference type="GO" id="GO:0005886">
    <property type="term" value="C:plasma membrane"/>
    <property type="evidence" value="ECO:0007669"/>
    <property type="project" value="TreeGrafter"/>
</dbReference>
<dbReference type="InterPro" id="IPR005467">
    <property type="entry name" value="His_kinase_dom"/>
</dbReference>
<feature type="coiled-coil region" evidence="6">
    <location>
        <begin position="269"/>
        <end position="299"/>
    </location>
</feature>
<dbReference type="EMBL" id="MHSH01000027">
    <property type="protein sequence ID" value="OHA41414.1"/>
    <property type="molecule type" value="Genomic_DNA"/>
</dbReference>
<proteinExistence type="predicted"/>
<evidence type="ECO:0000256" key="4">
    <source>
        <dbReference type="ARBA" id="ARBA00022679"/>
    </source>
</evidence>
<feature type="transmembrane region" description="Helical" evidence="7">
    <location>
        <begin position="245"/>
        <end position="266"/>
    </location>
</feature>
<dbReference type="PANTHER" id="PTHR43047">
    <property type="entry name" value="TWO-COMPONENT HISTIDINE PROTEIN KINASE"/>
    <property type="match status" value="1"/>
</dbReference>
<dbReference type="InterPro" id="IPR003594">
    <property type="entry name" value="HATPase_dom"/>
</dbReference>
<dbReference type="SMART" id="SM00387">
    <property type="entry name" value="HATPase_c"/>
    <property type="match status" value="1"/>
</dbReference>